<dbReference type="AlphaFoldDB" id="K9W374"/>
<keyword evidence="3" id="KW-0812">Transmembrane</keyword>
<keyword evidence="5" id="KW-1185">Reference proteome</keyword>
<dbReference type="HOGENOM" id="CLU_1400448_0_0_3"/>
<evidence type="ECO:0000256" key="3">
    <source>
        <dbReference type="SAM" id="Phobius"/>
    </source>
</evidence>
<dbReference type="KEGG" id="cep:Cri9333_3051"/>
<dbReference type="Gene3D" id="1.20.1170.10">
    <property type="match status" value="1"/>
</dbReference>
<sequence length="194" mass="21522">MPDERIGNTTEHHPLYTSGGTVTTDPPLRSSEDIELQSLARLPYSMRRAYAWLGLLTGLSVVSLGLLAGFTISLRQENKQLQQQLASLNAYKAQIDQVNTLETRITTLEAQSAGINQNIGVIRQQVPKDLPTQLKNIQGNIASMQSNLQRVESNTVTRQQMEQRIQQALQTLNNPTTPSVRVIPTTPKPPSVKR</sequence>
<gene>
    <name evidence="4" type="ORF">Cri9333_3051</name>
</gene>
<dbReference type="RefSeq" id="WP_015203998.1">
    <property type="nucleotide sequence ID" value="NC_019753.1"/>
</dbReference>
<dbReference type="EMBL" id="CP003620">
    <property type="protein sequence ID" value="AFZ13890.1"/>
    <property type="molecule type" value="Genomic_DNA"/>
</dbReference>
<feature type="transmembrane region" description="Helical" evidence="3">
    <location>
        <begin position="49"/>
        <end position="74"/>
    </location>
</feature>
<evidence type="ECO:0000256" key="2">
    <source>
        <dbReference type="SAM" id="MobiDB-lite"/>
    </source>
</evidence>
<protein>
    <submittedName>
        <fullName evidence="4">Uncharacterized protein</fullName>
    </submittedName>
</protein>
<reference evidence="4 5" key="1">
    <citation type="submission" date="2012-06" db="EMBL/GenBank/DDBJ databases">
        <title>Finished chromosome of genome of Crinalium epipsammum PCC 9333.</title>
        <authorList>
            <consortium name="US DOE Joint Genome Institute"/>
            <person name="Gugger M."/>
            <person name="Coursin T."/>
            <person name="Rippka R."/>
            <person name="Tandeau De Marsac N."/>
            <person name="Huntemann M."/>
            <person name="Wei C.-L."/>
            <person name="Han J."/>
            <person name="Detter J.C."/>
            <person name="Han C."/>
            <person name="Tapia R."/>
            <person name="Davenport K."/>
            <person name="Daligault H."/>
            <person name="Erkkila T."/>
            <person name="Gu W."/>
            <person name="Munk A.C.C."/>
            <person name="Teshima H."/>
            <person name="Xu Y."/>
            <person name="Chain P."/>
            <person name="Chen A."/>
            <person name="Krypides N."/>
            <person name="Mavromatis K."/>
            <person name="Markowitz V."/>
            <person name="Szeto E."/>
            <person name="Ivanova N."/>
            <person name="Mikhailova N."/>
            <person name="Ovchinnikova G."/>
            <person name="Pagani I."/>
            <person name="Pati A."/>
            <person name="Goodwin L."/>
            <person name="Peters L."/>
            <person name="Pitluck S."/>
            <person name="Woyke T."/>
            <person name="Kerfeld C."/>
        </authorList>
    </citation>
    <scope>NUCLEOTIDE SEQUENCE [LARGE SCALE GENOMIC DNA]</scope>
    <source>
        <strain evidence="4 5">PCC 9333</strain>
    </source>
</reference>
<keyword evidence="1" id="KW-0175">Coiled coil</keyword>
<feature type="region of interest" description="Disordered" evidence="2">
    <location>
        <begin position="174"/>
        <end position="194"/>
    </location>
</feature>
<organism evidence="4 5">
    <name type="scientific">Crinalium epipsammum PCC 9333</name>
    <dbReference type="NCBI Taxonomy" id="1173022"/>
    <lineage>
        <taxon>Bacteria</taxon>
        <taxon>Bacillati</taxon>
        <taxon>Cyanobacteriota</taxon>
        <taxon>Cyanophyceae</taxon>
        <taxon>Gomontiellales</taxon>
        <taxon>Gomontiellaceae</taxon>
        <taxon>Crinalium</taxon>
    </lineage>
</organism>
<feature type="coiled-coil region" evidence="1">
    <location>
        <begin position="74"/>
        <end position="154"/>
    </location>
</feature>
<feature type="region of interest" description="Disordered" evidence="2">
    <location>
        <begin position="1"/>
        <end position="29"/>
    </location>
</feature>
<evidence type="ECO:0000313" key="4">
    <source>
        <dbReference type="EMBL" id="AFZ13890.1"/>
    </source>
</evidence>
<evidence type="ECO:0000313" key="5">
    <source>
        <dbReference type="Proteomes" id="UP000010472"/>
    </source>
</evidence>
<dbReference type="Proteomes" id="UP000010472">
    <property type="component" value="Chromosome"/>
</dbReference>
<name>K9W374_9CYAN</name>
<keyword evidence="3" id="KW-0472">Membrane</keyword>
<feature type="compositionally biased region" description="Basic and acidic residues" evidence="2">
    <location>
        <begin position="1"/>
        <end position="14"/>
    </location>
</feature>
<evidence type="ECO:0000256" key="1">
    <source>
        <dbReference type="SAM" id="Coils"/>
    </source>
</evidence>
<proteinExistence type="predicted"/>
<accession>K9W374</accession>
<keyword evidence="3" id="KW-1133">Transmembrane helix</keyword>